<organism evidence="5 6">
    <name type="scientific">Rhamnella rubrinervis</name>
    <dbReference type="NCBI Taxonomy" id="2594499"/>
    <lineage>
        <taxon>Eukaryota</taxon>
        <taxon>Viridiplantae</taxon>
        <taxon>Streptophyta</taxon>
        <taxon>Embryophyta</taxon>
        <taxon>Tracheophyta</taxon>
        <taxon>Spermatophyta</taxon>
        <taxon>Magnoliopsida</taxon>
        <taxon>eudicotyledons</taxon>
        <taxon>Gunneridae</taxon>
        <taxon>Pentapetalae</taxon>
        <taxon>rosids</taxon>
        <taxon>fabids</taxon>
        <taxon>Rosales</taxon>
        <taxon>Rhamnaceae</taxon>
        <taxon>rhamnoid group</taxon>
        <taxon>Rhamneae</taxon>
        <taxon>Rhamnella</taxon>
    </lineage>
</organism>
<evidence type="ECO:0000256" key="1">
    <source>
        <dbReference type="ARBA" id="ARBA00022737"/>
    </source>
</evidence>
<dbReference type="Pfam" id="PF18052">
    <property type="entry name" value="Rx_N"/>
    <property type="match status" value="1"/>
</dbReference>
<evidence type="ECO:0000313" key="6">
    <source>
        <dbReference type="Proteomes" id="UP000796880"/>
    </source>
</evidence>
<comment type="caution">
    <text evidence="5">The sequence shown here is derived from an EMBL/GenBank/DDBJ whole genome shotgun (WGS) entry which is preliminary data.</text>
</comment>
<evidence type="ECO:0000256" key="2">
    <source>
        <dbReference type="ARBA" id="ARBA00022741"/>
    </source>
</evidence>
<proteinExistence type="predicted"/>
<accession>A0A8K0GT54</accession>
<sequence>MVAELVGRSFLSSSLQMLFDRLASQEVIDSIKEKKLNEVLLKNLKIMLLSANSLVNDAEEKQIRNPAVKQWLEELKEAIYIEQFDYSDNSEFILQYILCLDLVLVKTACLAMVKSRLDVQVDLELAYLQPGDWTRLEALESKWFALCLSVYDSLCLLKLTCSLDFCKLLMLLGFIIDNYLNSLHEVHLFLQCKWAFKDRHCMVLFAGIAAEGGENDEIKTCLGASVFFYNPHYAAFVQNASAGAFIVRNEDCKEKLATSKIDAKFAADEVLAESEPNGWNTFARVNAIRSRFRRPDGSLFGLQGKQILLLMV</sequence>
<dbReference type="EMBL" id="VOIH02000009">
    <property type="protein sequence ID" value="KAF3437439.1"/>
    <property type="molecule type" value="Genomic_DNA"/>
</dbReference>
<gene>
    <name evidence="5" type="ORF">FNV43_RR20192</name>
</gene>
<dbReference type="InterPro" id="IPR041118">
    <property type="entry name" value="Rx_N"/>
</dbReference>
<keyword evidence="6" id="KW-1185">Reference proteome</keyword>
<feature type="domain" description="Disease resistance N-terminal" evidence="4">
    <location>
        <begin position="10"/>
        <end position="80"/>
    </location>
</feature>
<keyword evidence="3" id="KW-0611">Plant defense</keyword>
<reference evidence="5" key="1">
    <citation type="submission" date="2020-03" db="EMBL/GenBank/DDBJ databases">
        <title>A high-quality chromosome-level genome assembly of a woody plant with both climbing and erect habits, Rhamnella rubrinervis.</title>
        <authorList>
            <person name="Lu Z."/>
            <person name="Yang Y."/>
            <person name="Zhu X."/>
            <person name="Sun Y."/>
        </authorList>
    </citation>
    <scope>NUCLEOTIDE SEQUENCE</scope>
    <source>
        <strain evidence="5">BYM</strain>
        <tissue evidence="5">Leaf</tissue>
    </source>
</reference>
<keyword evidence="1" id="KW-0677">Repeat</keyword>
<dbReference type="Proteomes" id="UP000796880">
    <property type="component" value="Unassembled WGS sequence"/>
</dbReference>
<protein>
    <recommendedName>
        <fullName evidence="4">Disease resistance N-terminal domain-containing protein</fullName>
    </recommendedName>
</protein>
<name>A0A8K0GT54_9ROSA</name>
<dbReference type="GO" id="GO:0006952">
    <property type="term" value="P:defense response"/>
    <property type="evidence" value="ECO:0007669"/>
    <property type="project" value="UniProtKB-KW"/>
</dbReference>
<keyword evidence="2" id="KW-0547">Nucleotide-binding</keyword>
<evidence type="ECO:0000259" key="4">
    <source>
        <dbReference type="Pfam" id="PF18052"/>
    </source>
</evidence>
<dbReference type="AlphaFoldDB" id="A0A8K0GT54"/>
<evidence type="ECO:0000256" key="3">
    <source>
        <dbReference type="ARBA" id="ARBA00022821"/>
    </source>
</evidence>
<evidence type="ECO:0000313" key="5">
    <source>
        <dbReference type="EMBL" id="KAF3437439.1"/>
    </source>
</evidence>
<dbReference type="GO" id="GO:0000166">
    <property type="term" value="F:nucleotide binding"/>
    <property type="evidence" value="ECO:0007669"/>
    <property type="project" value="UniProtKB-KW"/>
</dbReference>